<proteinExistence type="predicted"/>
<reference evidence="1" key="1">
    <citation type="journal article" date="2010" name="Environ. Microbiol.">
        <title>Widespread known and novel phosphonate utilization pathways in marine bacteria revealed by functional screening and metagenomic analyses.</title>
        <authorList>
            <person name="Martinez A."/>
            <person name="Tyson G.W."/>
            <person name="DeLong E.F."/>
        </authorList>
    </citation>
    <scope>NUCLEOTIDE SEQUENCE</scope>
</reference>
<dbReference type="AlphaFoldDB" id="D0E8K3"/>
<name>D0E8K3_UNCHF</name>
<evidence type="ECO:0000313" key="1">
    <source>
        <dbReference type="EMBL" id="ACU83568.1"/>
    </source>
</evidence>
<gene>
    <name evidence="1" type="ORF">ALOHA_HF130_AEPn_1_24</name>
</gene>
<dbReference type="PROSITE" id="PS51257">
    <property type="entry name" value="PROKAR_LIPOPROTEIN"/>
    <property type="match status" value="1"/>
</dbReference>
<dbReference type="EMBL" id="GQ422594">
    <property type="protein sequence ID" value="ACU83568.1"/>
    <property type="molecule type" value="Genomic_DNA"/>
</dbReference>
<protein>
    <recommendedName>
        <fullName evidence="2">Lipoprotein</fullName>
    </recommendedName>
</protein>
<accession>D0E8K3</accession>
<sequence length="97" mass="11028">MFKMKLLYLAFIFALCSCGSESRLEKTQAPDINICEIVAEHSKACQSDASNLERCIGKIEKMSIQESAQLRSCIKEYESNKNCDAFKKNCVSKFQLF</sequence>
<organism evidence="1">
    <name type="scientific">Uncultured bacterium HF130_AEPn_1</name>
    <dbReference type="NCBI Taxonomy" id="663362"/>
    <lineage>
        <taxon>Bacteria</taxon>
        <taxon>environmental samples</taxon>
    </lineage>
</organism>
<evidence type="ECO:0008006" key="2">
    <source>
        <dbReference type="Google" id="ProtNLM"/>
    </source>
</evidence>